<evidence type="ECO:0000313" key="2">
    <source>
        <dbReference type="Proteomes" id="UP001172681"/>
    </source>
</evidence>
<name>A0AA38Y2W2_9EURO</name>
<comment type="caution">
    <text evidence="1">The sequence shown here is derived from an EMBL/GenBank/DDBJ whole genome shotgun (WGS) entry which is preliminary data.</text>
</comment>
<reference evidence="1" key="1">
    <citation type="submission" date="2022-10" db="EMBL/GenBank/DDBJ databases">
        <title>Culturing micro-colonial fungi from biological soil crusts in the Mojave desert and describing Neophaeococcomyces mojavensis, and introducing the new genera and species Taxawa tesnikishii.</title>
        <authorList>
            <person name="Kurbessoian T."/>
            <person name="Stajich J.E."/>
        </authorList>
    </citation>
    <scope>NUCLEOTIDE SEQUENCE</scope>
    <source>
        <strain evidence="1">TK_35</strain>
    </source>
</reference>
<protein>
    <submittedName>
        <fullName evidence="1">Uncharacterized protein</fullName>
    </submittedName>
</protein>
<organism evidence="1 2">
    <name type="scientific">Knufia peltigerae</name>
    <dbReference type="NCBI Taxonomy" id="1002370"/>
    <lineage>
        <taxon>Eukaryota</taxon>
        <taxon>Fungi</taxon>
        <taxon>Dikarya</taxon>
        <taxon>Ascomycota</taxon>
        <taxon>Pezizomycotina</taxon>
        <taxon>Eurotiomycetes</taxon>
        <taxon>Chaetothyriomycetidae</taxon>
        <taxon>Chaetothyriales</taxon>
        <taxon>Trichomeriaceae</taxon>
        <taxon>Knufia</taxon>
    </lineage>
</organism>
<dbReference type="AlphaFoldDB" id="A0AA38Y2W2"/>
<sequence length="270" mass="30878">MPTPQDAFSRLSLESYLAFEDSRCNLQHRRREVWDILSSFDGWRFAIEFRPADWDKVTEVQRNSALTIPGDLEGTMLYRGCHDVAAWQALNKALPSSVRARMFGEKLKRRFVRRFQEFDGLRNAGQGGNGERRKLEDIVRELRYLPRIAKKDLMQRREGKATTIVVLIKALRDVCGSQVSIPSLPGSSLYHQLIHNVDSDQDMFVLDAIRAVNFNDPSWAMTTDEVREVTQILQRIEAALRSITAPSLYTATVRDITNAVQAKAPRRRGT</sequence>
<keyword evidence="2" id="KW-1185">Reference proteome</keyword>
<accession>A0AA38Y2W2</accession>
<dbReference type="Proteomes" id="UP001172681">
    <property type="component" value="Unassembled WGS sequence"/>
</dbReference>
<proteinExistence type="predicted"/>
<dbReference type="EMBL" id="JAPDRN010000045">
    <property type="protein sequence ID" value="KAJ9633524.1"/>
    <property type="molecule type" value="Genomic_DNA"/>
</dbReference>
<evidence type="ECO:0000313" key="1">
    <source>
        <dbReference type="EMBL" id="KAJ9633524.1"/>
    </source>
</evidence>
<gene>
    <name evidence="1" type="ORF">H2204_006907</name>
</gene>